<organism evidence="1 2">
    <name type="scientific">Mucilaginibacter pankratovii</name>
    <dbReference type="NCBI Taxonomy" id="2772110"/>
    <lineage>
        <taxon>Bacteria</taxon>
        <taxon>Pseudomonadati</taxon>
        <taxon>Bacteroidota</taxon>
        <taxon>Sphingobacteriia</taxon>
        <taxon>Sphingobacteriales</taxon>
        <taxon>Sphingobacteriaceae</taxon>
        <taxon>Mucilaginibacter</taxon>
    </lineage>
</organism>
<protein>
    <submittedName>
        <fullName evidence="1">Uncharacterized protein</fullName>
    </submittedName>
</protein>
<accession>A0ABR7WM01</accession>
<dbReference type="EMBL" id="JACWMY010000001">
    <property type="protein sequence ID" value="MBD1362389.1"/>
    <property type="molecule type" value="Genomic_DNA"/>
</dbReference>
<dbReference type="RefSeq" id="WP_191187075.1">
    <property type="nucleotide sequence ID" value="NZ_JACWMY010000001.1"/>
</dbReference>
<evidence type="ECO:0000313" key="2">
    <source>
        <dbReference type="Proteomes" id="UP000606600"/>
    </source>
</evidence>
<reference evidence="1 2" key="1">
    <citation type="submission" date="2020-09" db="EMBL/GenBank/DDBJ databases">
        <title>Novel species of Mucilaginibacter isolated from a glacier on the Tibetan Plateau.</title>
        <authorList>
            <person name="Liu Q."/>
            <person name="Xin Y.-H."/>
        </authorList>
    </citation>
    <scope>NUCLEOTIDE SEQUENCE [LARGE SCALE GENOMIC DNA]</scope>
    <source>
        <strain evidence="1 2">ZT4R22</strain>
    </source>
</reference>
<name>A0ABR7WM01_9SPHI</name>
<keyword evidence="2" id="KW-1185">Reference proteome</keyword>
<dbReference type="Proteomes" id="UP000606600">
    <property type="component" value="Unassembled WGS sequence"/>
</dbReference>
<proteinExistence type="predicted"/>
<comment type="caution">
    <text evidence="1">The sequence shown here is derived from an EMBL/GenBank/DDBJ whole genome shotgun (WGS) entry which is preliminary data.</text>
</comment>
<sequence>MEFTKRPLIGEISQADAQKMVAAFPSPANDPNYTKSVWFSLEQMDQLVTLLKSEKLMGAETDGVRIYFARYVDGLVPPPPAEYKDRNTVIFVSTKAVGRAQTADNQETTFHEDYFTGLSFPAPNEAGGDGSIKMKTSGAENRGELCQPRCQGVTLP</sequence>
<gene>
    <name evidence="1" type="ORF">IDJ77_01085</name>
</gene>
<evidence type="ECO:0000313" key="1">
    <source>
        <dbReference type="EMBL" id="MBD1362389.1"/>
    </source>
</evidence>